<accession>A0A9D2MPA9</accession>
<reference evidence="2" key="1">
    <citation type="journal article" date="2021" name="PeerJ">
        <title>Extensive microbial diversity within the chicken gut microbiome revealed by metagenomics and culture.</title>
        <authorList>
            <person name="Gilroy R."/>
            <person name="Ravi A."/>
            <person name="Getino M."/>
            <person name="Pursley I."/>
            <person name="Horton D.L."/>
            <person name="Alikhan N.F."/>
            <person name="Baker D."/>
            <person name="Gharbi K."/>
            <person name="Hall N."/>
            <person name="Watson M."/>
            <person name="Adriaenssens E.M."/>
            <person name="Foster-Nyarko E."/>
            <person name="Jarju S."/>
            <person name="Secka A."/>
            <person name="Antonio M."/>
            <person name="Oren A."/>
            <person name="Chaudhuri R.R."/>
            <person name="La Ragione R."/>
            <person name="Hildebrand F."/>
            <person name="Pallen M.J."/>
        </authorList>
    </citation>
    <scope>NUCLEOTIDE SEQUENCE</scope>
    <source>
        <strain evidence="2">USAMLcec3-2134</strain>
    </source>
</reference>
<evidence type="ECO:0000313" key="2">
    <source>
        <dbReference type="EMBL" id="HJB90448.1"/>
    </source>
</evidence>
<name>A0A9D2MPA9_9FIRM</name>
<evidence type="ECO:0000313" key="3">
    <source>
        <dbReference type="Proteomes" id="UP000886883"/>
    </source>
</evidence>
<dbReference type="EMBL" id="DWXE01000010">
    <property type="protein sequence ID" value="HJB90448.1"/>
    <property type="molecule type" value="Genomic_DNA"/>
</dbReference>
<evidence type="ECO:0000256" key="1">
    <source>
        <dbReference type="SAM" id="SignalP"/>
    </source>
</evidence>
<dbReference type="PROSITE" id="PS51257">
    <property type="entry name" value="PROKAR_LIPOPROTEIN"/>
    <property type="match status" value="1"/>
</dbReference>
<sequence length="254" mass="26702">MKRMRKYAAVWMSAVLLAFGCPAKAQAAETVAPFTADQLMAVVNVQCGNISSVRQTITENVQVLDTVNQSTAIMSMTGQVVENDTVSHSVISTTMSVGMAGASLLTASTTEESYTAVENGVLTTWQKDSATGAWSVVRTQASQDRTNSAENDWTLSGISAAGAPVIADGQVYRFSGTLDASTMSEFEEILESSGIAAEGAFPVVVEVDAATFYPRSIVMGMPNLTVPGMPGMTANATAAIVYDGFNQFDVIPLP</sequence>
<gene>
    <name evidence="2" type="ORF">H9763_03150</name>
</gene>
<feature type="chain" id="PRO_5038570236" evidence="1">
    <location>
        <begin position="28"/>
        <end position="254"/>
    </location>
</feature>
<comment type="caution">
    <text evidence="2">The sequence shown here is derived from an EMBL/GenBank/DDBJ whole genome shotgun (WGS) entry which is preliminary data.</text>
</comment>
<reference evidence="2" key="2">
    <citation type="submission" date="2021-04" db="EMBL/GenBank/DDBJ databases">
        <authorList>
            <person name="Gilroy R."/>
        </authorList>
    </citation>
    <scope>NUCLEOTIDE SEQUENCE</scope>
    <source>
        <strain evidence="2">USAMLcec3-2134</strain>
    </source>
</reference>
<protein>
    <submittedName>
        <fullName evidence="2">Uncharacterized protein</fullName>
    </submittedName>
</protein>
<organism evidence="2 3">
    <name type="scientific">Candidatus Eisenbergiella merdigallinarum</name>
    <dbReference type="NCBI Taxonomy" id="2838552"/>
    <lineage>
        <taxon>Bacteria</taxon>
        <taxon>Bacillati</taxon>
        <taxon>Bacillota</taxon>
        <taxon>Clostridia</taxon>
        <taxon>Lachnospirales</taxon>
        <taxon>Lachnospiraceae</taxon>
        <taxon>Eisenbergiella</taxon>
    </lineage>
</organism>
<dbReference type="Proteomes" id="UP000886883">
    <property type="component" value="Unassembled WGS sequence"/>
</dbReference>
<dbReference type="AlphaFoldDB" id="A0A9D2MPA9"/>
<feature type="signal peptide" evidence="1">
    <location>
        <begin position="1"/>
        <end position="27"/>
    </location>
</feature>
<proteinExistence type="predicted"/>
<keyword evidence="1" id="KW-0732">Signal</keyword>